<organism evidence="1 2">
    <name type="scientific">Allohahella marinimesophila</name>
    <dbReference type="NCBI Taxonomy" id="1054972"/>
    <lineage>
        <taxon>Bacteria</taxon>
        <taxon>Pseudomonadati</taxon>
        <taxon>Pseudomonadota</taxon>
        <taxon>Gammaproteobacteria</taxon>
        <taxon>Oceanospirillales</taxon>
        <taxon>Hahellaceae</taxon>
        <taxon>Allohahella</taxon>
    </lineage>
</organism>
<dbReference type="EMBL" id="BAABBO010000012">
    <property type="protein sequence ID" value="GAA3969896.1"/>
    <property type="molecule type" value="Genomic_DNA"/>
</dbReference>
<comment type="caution">
    <text evidence="1">The sequence shown here is derived from an EMBL/GenBank/DDBJ whole genome shotgun (WGS) entry which is preliminary data.</text>
</comment>
<dbReference type="Proteomes" id="UP001501337">
    <property type="component" value="Unassembled WGS sequence"/>
</dbReference>
<keyword evidence="2" id="KW-1185">Reference proteome</keyword>
<dbReference type="NCBIfam" id="TIGR02647">
    <property type="entry name" value="DNA"/>
    <property type="match status" value="1"/>
</dbReference>
<proteinExistence type="predicted"/>
<dbReference type="InterPro" id="IPR013468">
    <property type="entry name" value="CHP02647"/>
</dbReference>
<evidence type="ECO:0000313" key="2">
    <source>
        <dbReference type="Proteomes" id="UP001501337"/>
    </source>
</evidence>
<sequence>MALTHDLVAETNLLVLFSLSSTQEGLKVHKHSAAPEAVAAAERLYQKGLVTQNDGGYLTDLGIEAAEHAQRLTAILTS</sequence>
<accession>A0ABP7PRI1</accession>
<evidence type="ECO:0000313" key="1">
    <source>
        <dbReference type="EMBL" id="GAA3969896.1"/>
    </source>
</evidence>
<reference evidence="2" key="1">
    <citation type="journal article" date="2019" name="Int. J. Syst. Evol. Microbiol.">
        <title>The Global Catalogue of Microorganisms (GCM) 10K type strain sequencing project: providing services to taxonomists for standard genome sequencing and annotation.</title>
        <authorList>
            <consortium name="The Broad Institute Genomics Platform"/>
            <consortium name="The Broad Institute Genome Sequencing Center for Infectious Disease"/>
            <person name="Wu L."/>
            <person name="Ma J."/>
        </authorList>
    </citation>
    <scope>NUCLEOTIDE SEQUENCE [LARGE SCALE GENOMIC DNA]</scope>
    <source>
        <strain evidence="2">JCM 17555</strain>
    </source>
</reference>
<dbReference type="RefSeq" id="WP_344807702.1">
    <property type="nucleotide sequence ID" value="NZ_BAABBO010000012.1"/>
</dbReference>
<dbReference type="Pfam" id="PF18918">
    <property type="entry name" value="DUF5669"/>
    <property type="match status" value="1"/>
</dbReference>
<protein>
    <submittedName>
        <fullName evidence="1">TIGR02647 family protein</fullName>
    </submittedName>
</protein>
<gene>
    <name evidence="1" type="ORF">GCM10022278_29490</name>
</gene>
<name>A0ABP7PRI1_9GAMM</name>